<dbReference type="GO" id="GO:0016020">
    <property type="term" value="C:membrane"/>
    <property type="evidence" value="ECO:0007669"/>
    <property type="project" value="UniProtKB-SubCell"/>
</dbReference>
<dbReference type="OrthoDB" id="263481at2759"/>
<evidence type="ECO:0000259" key="7">
    <source>
        <dbReference type="Pfam" id="PF08016"/>
    </source>
</evidence>
<evidence type="ECO:0000313" key="9">
    <source>
        <dbReference type="Proteomes" id="UP000794436"/>
    </source>
</evidence>
<protein>
    <recommendedName>
        <fullName evidence="7">Polycystin cation channel PKD1/PKD2 domain-containing protein</fullName>
    </recommendedName>
</protein>
<dbReference type="PANTHER" id="PTHR12127:SF7">
    <property type="entry name" value="SD02261P"/>
    <property type="match status" value="1"/>
</dbReference>
<comment type="caution">
    <text evidence="8">The sequence shown here is derived from an EMBL/GenBank/DDBJ whole genome shotgun (WGS) entry which is preliminary data.</text>
</comment>
<reference evidence="8" key="1">
    <citation type="submission" date="2019-03" db="EMBL/GenBank/DDBJ databases">
        <title>Long read genome sequence of the mycoparasitic Pythium oligandrum ATCC 38472 isolated from sugarbeet rhizosphere.</title>
        <authorList>
            <person name="Gaulin E."/>
        </authorList>
    </citation>
    <scope>NUCLEOTIDE SEQUENCE</scope>
    <source>
        <strain evidence="8">ATCC 38472_TT</strain>
    </source>
</reference>
<feature type="transmembrane region" description="Helical" evidence="6">
    <location>
        <begin position="418"/>
        <end position="440"/>
    </location>
</feature>
<evidence type="ECO:0000313" key="8">
    <source>
        <dbReference type="EMBL" id="TMW68226.1"/>
    </source>
</evidence>
<dbReference type="Pfam" id="PF08016">
    <property type="entry name" value="PKD_channel"/>
    <property type="match status" value="1"/>
</dbReference>
<dbReference type="PANTHER" id="PTHR12127">
    <property type="entry name" value="MUCOLIPIN"/>
    <property type="match status" value="1"/>
</dbReference>
<evidence type="ECO:0000256" key="6">
    <source>
        <dbReference type="SAM" id="Phobius"/>
    </source>
</evidence>
<proteinExistence type="predicted"/>
<dbReference type="AlphaFoldDB" id="A0A8K1CR00"/>
<feature type="transmembrane region" description="Helical" evidence="6">
    <location>
        <begin position="346"/>
        <end position="369"/>
    </location>
</feature>
<feature type="transmembrane region" description="Helical" evidence="6">
    <location>
        <begin position="61"/>
        <end position="82"/>
    </location>
</feature>
<keyword evidence="4 6" id="KW-0472">Membrane</keyword>
<dbReference type="InterPro" id="IPR039031">
    <property type="entry name" value="Mucolipin"/>
</dbReference>
<gene>
    <name evidence="8" type="ORF">Poli38472_007898</name>
</gene>
<feature type="domain" description="Polycystin cation channel PKD1/PKD2" evidence="7">
    <location>
        <begin position="380"/>
        <end position="509"/>
    </location>
</feature>
<evidence type="ECO:0000256" key="1">
    <source>
        <dbReference type="ARBA" id="ARBA00004141"/>
    </source>
</evidence>
<feature type="transmembrane region" description="Helical" evidence="6">
    <location>
        <begin position="381"/>
        <end position="398"/>
    </location>
</feature>
<feature type="transmembrane region" description="Helical" evidence="6">
    <location>
        <begin position="269"/>
        <end position="292"/>
    </location>
</feature>
<dbReference type="EMBL" id="SPLM01000003">
    <property type="protein sequence ID" value="TMW68226.1"/>
    <property type="molecule type" value="Genomic_DNA"/>
</dbReference>
<evidence type="ECO:0000256" key="3">
    <source>
        <dbReference type="ARBA" id="ARBA00022989"/>
    </source>
</evidence>
<sequence length="583" mass="66872">MEDDDLRERLLAPCDDSDAADVSTALSDGTFPCQRSLKSRMTVVERMMLSPYEKWIKHRRFPYKIVLHVLLLGLTFSQMVLYESQNAEYMRASHRNWAYFFLPPSNDVGESPRFQRDLYTINDTVRAVFYLRDAYFSIVNESVANYEYHVDPSTHIIRPINLSVTRMDGQITHVRHYQVFQNSTHIGPFHAKMSSRKRRHLLQSLQSVRFTFHLRDRQYGSYYQECFDWSIHVRLQVVERTQIRAIVDDCEIASCASRLSFWQALKQRFVWLHIVVAVVAGLYLVLSVRALLRSIRLIKRAEGVVLEGQRVSRPGQPASSTQSTTQSTTASTSSIPLSLRLKLFNGLQVVVFMALLMLLVSSIWSLFFLKAHVPISFWHRLLQATALLLLWSSLVGYLEHNRQIYSIVLTLRWGAPRVLQYLLGVSPIFLGYALFGTIYFGPRIKMFGSLSASMMTLFAVMNGDVILDTFDALERHGFMVSGKFYLYSFVSLFIYVVLNVFIAIVEEAFFATRQCRRMLDVLFSDPKYSSTNVTAQDAEVSTEMVKMLLRLIEEGDDAHSASSRPRTDSGLNDHEASSSDVLI</sequence>
<feature type="compositionally biased region" description="Basic and acidic residues" evidence="5">
    <location>
        <begin position="556"/>
        <end position="577"/>
    </location>
</feature>
<dbReference type="GO" id="GO:0072345">
    <property type="term" value="F:NAADP-sensitive calcium-release channel activity"/>
    <property type="evidence" value="ECO:0007669"/>
    <property type="project" value="TreeGrafter"/>
</dbReference>
<keyword evidence="3 6" id="KW-1133">Transmembrane helix</keyword>
<dbReference type="Proteomes" id="UP000794436">
    <property type="component" value="Unassembled WGS sequence"/>
</dbReference>
<evidence type="ECO:0000256" key="5">
    <source>
        <dbReference type="SAM" id="MobiDB-lite"/>
    </source>
</evidence>
<keyword evidence="9" id="KW-1185">Reference proteome</keyword>
<evidence type="ECO:0000256" key="2">
    <source>
        <dbReference type="ARBA" id="ARBA00022692"/>
    </source>
</evidence>
<feature type="transmembrane region" description="Helical" evidence="6">
    <location>
        <begin position="487"/>
        <end position="510"/>
    </location>
</feature>
<accession>A0A8K1CR00</accession>
<feature type="region of interest" description="Disordered" evidence="5">
    <location>
        <begin position="556"/>
        <end position="583"/>
    </location>
</feature>
<comment type="subcellular location">
    <subcellularLocation>
        <location evidence="1">Membrane</location>
        <topology evidence="1">Multi-pass membrane protein</topology>
    </subcellularLocation>
</comment>
<keyword evidence="2 6" id="KW-0812">Transmembrane</keyword>
<organism evidence="8 9">
    <name type="scientific">Pythium oligandrum</name>
    <name type="common">Mycoparasitic fungus</name>
    <dbReference type="NCBI Taxonomy" id="41045"/>
    <lineage>
        <taxon>Eukaryota</taxon>
        <taxon>Sar</taxon>
        <taxon>Stramenopiles</taxon>
        <taxon>Oomycota</taxon>
        <taxon>Peronosporomycetes</taxon>
        <taxon>Pythiales</taxon>
        <taxon>Pythiaceae</taxon>
        <taxon>Pythium</taxon>
    </lineage>
</organism>
<evidence type="ECO:0000256" key="4">
    <source>
        <dbReference type="ARBA" id="ARBA00023136"/>
    </source>
</evidence>
<dbReference type="InterPro" id="IPR013122">
    <property type="entry name" value="PKD1_2_channel"/>
</dbReference>
<dbReference type="Gene3D" id="1.10.287.70">
    <property type="match status" value="1"/>
</dbReference>
<name>A0A8K1CR00_PYTOL</name>